<comment type="caution">
    <text evidence="7">The sequence shown here is derived from an EMBL/GenBank/DDBJ whole genome shotgun (WGS) entry which is preliminary data.</text>
</comment>
<dbReference type="GO" id="GO:0003723">
    <property type="term" value="F:RNA binding"/>
    <property type="evidence" value="ECO:0007669"/>
    <property type="project" value="UniProtKB-UniRule"/>
</dbReference>
<dbReference type="InterPro" id="IPR039157">
    <property type="entry name" value="RBM18_RRM"/>
</dbReference>
<gene>
    <name evidence="7" type="primary">RBM18</name>
    <name evidence="7" type="ORF">OS493_009893</name>
</gene>
<dbReference type="InterPro" id="IPR000504">
    <property type="entry name" value="RRM_dom"/>
</dbReference>
<dbReference type="Gene3D" id="3.30.70.330">
    <property type="match status" value="1"/>
</dbReference>
<keyword evidence="8" id="KW-1185">Reference proteome</keyword>
<evidence type="ECO:0000256" key="2">
    <source>
        <dbReference type="ARBA" id="ARBA00022884"/>
    </source>
</evidence>
<dbReference type="EMBL" id="MU827781">
    <property type="protein sequence ID" value="KAJ7337043.1"/>
    <property type="molecule type" value="Genomic_DNA"/>
</dbReference>
<proteinExistence type="predicted"/>
<evidence type="ECO:0000256" key="1">
    <source>
        <dbReference type="ARBA" id="ARBA00021141"/>
    </source>
</evidence>
<dbReference type="Pfam" id="PF00076">
    <property type="entry name" value="RRM_1"/>
    <property type="match status" value="1"/>
</dbReference>
<evidence type="ECO:0000259" key="6">
    <source>
        <dbReference type="PROSITE" id="PS50102"/>
    </source>
</evidence>
<evidence type="ECO:0000256" key="3">
    <source>
        <dbReference type="ARBA" id="ARBA00030780"/>
    </source>
</evidence>
<dbReference type="OrthoDB" id="6730379at2759"/>
<dbReference type="InterPro" id="IPR035979">
    <property type="entry name" value="RBD_domain_sf"/>
</dbReference>
<reference evidence="7" key="1">
    <citation type="submission" date="2023-01" db="EMBL/GenBank/DDBJ databases">
        <title>Genome assembly of the deep-sea coral Lophelia pertusa.</title>
        <authorList>
            <person name="Herrera S."/>
            <person name="Cordes E."/>
        </authorList>
    </citation>
    <scope>NUCLEOTIDE SEQUENCE</scope>
    <source>
        <strain evidence="7">USNM1676648</strain>
        <tissue evidence="7">Polyp</tissue>
    </source>
</reference>
<name>A0A9X0CFX0_9CNID</name>
<keyword evidence="2 4" id="KW-0694">RNA-binding</keyword>
<dbReference type="AlphaFoldDB" id="A0A9X0CFX0"/>
<sequence>MAASSDGKEKVENVNNKLTLWVGNLDKRLSEFNLLKILQQYGEIKNFDLHFHRSGAREGEPTYCFVEFKTCEEAENALHGLNGKLALSRPLVVNWARKQAGYVRNKEQGEKSTMPSSGSSQSSLNSCDSKIRAIETKLKLMESGHEHKITSQGKHPLLVQSERTRSHPYNKQERYSRGRGKQAR</sequence>
<feature type="compositionally biased region" description="Basic and acidic residues" evidence="5">
    <location>
        <begin position="162"/>
        <end position="176"/>
    </location>
</feature>
<dbReference type="SMART" id="SM00360">
    <property type="entry name" value="RRM"/>
    <property type="match status" value="1"/>
</dbReference>
<evidence type="ECO:0000256" key="5">
    <source>
        <dbReference type="SAM" id="MobiDB-lite"/>
    </source>
</evidence>
<protein>
    <recommendedName>
        <fullName evidence="1">Probable RNA-binding protein 18</fullName>
    </recommendedName>
    <alternativeName>
        <fullName evidence="3">RNA-binding motif protein 18</fullName>
    </alternativeName>
</protein>
<dbReference type="Proteomes" id="UP001163046">
    <property type="component" value="Unassembled WGS sequence"/>
</dbReference>
<organism evidence="7 8">
    <name type="scientific">Desmophyllum pertusum</name>
    <dbReference type="NCBI Taxonomy" id="174260"/>
    <lineage>
        <taxon>Eukaryota</taxon>
        <taxon>Metazoa</taxon>
        <taxon>Cnidaria</taxon>
        <taxon>Anthozoa</taxon>
        <taxon>Hexacorallia</taxon>
        <taxon>Scleractinia</taxon>
        <taxon>Caryophylliina</taxon>
        <taxon>Caryophylliidae</taxon>
        <taxon>Desmophyllum</taxon>
    </lineage>
</organism>
<evidence type="ECO:0000313" key="8">
    <source>
        <dbReference type="Proteomes" id="UP001163046"/>
    </source>
</evidence>
<accession>A0A9X0CFX0</accession>
<dbReference type="CDD" id="cd12355">
    <property type="entry name" value="RRM_RBM18"/>
    <property type="match status" value="1"/>
</dbReference>
<dbReference type="InterPro" id="IPR012677">
    <property type="entry name" value="Nucleotide-bd_a/b_plait_sf"/>
</dbReference>
<feature type="region of interest" description="Disordered" evidence="5">
    <location>
        <begin position="104"/>
        <end position="126"/>
    </location>
</feature>
<dbReference type="SUPFAM" id="SSF54928">
    <property type="entry name" value="RNA-binding domain, RBD"/>
    <property type="match status" value="1"/>
</dbReference>
<evidence type="ECO:0000256" key="4">
    <source>
        <dbReference type="PROSITE-ProRule" id="PRU00176"/>
    </source>
</evidence>
<feature type="region of interest" description="Disordered" evidence="5">
    <location>
        <begin position="140"/>
        <end position="184"/>
    </location>
</feature>
<feature type="domain" description="RRM" evidence="6">
    <location>
        <begin position="18"/>
        <end position="98"/>
    </location>
</feature>
<feature type="compositionally biased region" description="Low complexity" evidence="5">
    <location>
        <begin position="111"/>
        <end position="126"/>
    </location>
</feature>
<dbReference type="PANTHER" id="PTHR21245">
    <property type="entry name" value="HETEROGENEOUS NUCLEAR RIBONUCLEOPROTEIN"/>
    <property type="match status" value="1"/>
</dbReference>
<evidence type="ECO:0000313" key="7">
    <source>
        <dbReference type="EMBL" id="KAJ7337043.1"/>
    </source>
</evidence>
<dbReference type="PROSITE" id="PS50102">
    <property type="entry name" value="RRM"/>
    <property type="match status" value="1"/>
</dbReference>
<feature type="compositionally biased region" description="Basic and acidic residues" evidence="5">
    <location>
        <begin position="140"/>
        <end position="149"/>
    </location>
</feature>